<dbReference type="RefSeq" id="WP_255920748.1">
    <property type="nucleotide sequence ID" value="NZ_JANFNG010000010.1"/>
</dbReference>
<feature type="compositionally biased region" description="Low complexity" evidence="1">
    <location>
        <begin position="200"/>
        <end position="211"/>
    </location>
</feature>
<evidence type="ECO:0000313" key="3">
    <source>
        <dbReference type="EMBL" id="MCQ4081837.1"/>
    </source>
</evidence>
<comment type="caution">
    <text evidence="3">The sequence shown here is derived from an EMBL/GenBank/DDBJ whole genome shotgun (WGS) entry which is preliminary data.</text>
</comment>
<evidence type="ECO:0000256" key="1">
    <source>
        <dbReference type="SAM" id="MobiDB-lite"/>
    </source>
</evidence>
<feature type="region of interest" description="Disordered" evidence="1">
    <location>
        <begin position="151"/>
        <end position="223"/>
    </location>
</feature>
<name>A0ABT1PW10_9ACTN</name>
<keyword evidence="2" id="KW-1133">Transmembrane helix</keyword>
<evidence type="ECO:0008006" key="5">
    <source>
        <dbReference type="Google" id="ProtNLM"/>
    </source>
</evidence>
<protein>
    <recommendedName>
        <fullName evidence="5">Extensin</fullName>
    </recommendedName>
</protein>
<keyword evidence="4" id="KW-1185">Reference proteome</keyword>
<accession>A0ABT1PW10</accession>
<gene>
    <name evidence="3" type="ORF">NGB36_14775</name>
</gene>
<evidence type="ECO:0000313" key="4">
    <source>
        <dbReference type="Proteomes" id="UP001057702"/>
    </source>
</evidence>
<feature type="transmembrane region" description="Helical" evidence="2">
    <location>
        <begin position="46"/>
        <end position="68"/>
    </location>
</feature>
<organism evidence="3 4">
    <name type="scientific">Streptomyces humicola</name>
    <dbReference type="NCBI Taxonomy" id="2953240"/>
    <lineage>
        <taxon>Bacteria</taxon>
        <taxon>Bacillati</taxon>
        <taxon>Actinomycetota</taxon>
        <taxon>Actinomycetes</taxon>
        <taxon>Kitasatosporales</taxon>
        <taxon>Streptomycetaceae</taxon>
        <taxon>Streptomyces</taxon>
    </lineage>
</organism>
<sequence length="306" mass="32206">MTSSPPSAREAAALLAALTRALAGVATLAAVFTAVNVTGFATAHHIPWPVAMLLDPMVALALSAVLLADARLASWGVPPPGWSAALRWFTGVTATVMNAWTSIWPDDRIGWPRHADPAGVLLHTVPPVLLILLTETVAAYRNRITTLLKDTADEPLRPGQHHPLPGPVLGSTRAGSTLPPGASPGPRPPSVAAYGGPHLPDTGPATAPAAPHDQPPPGHHAGGQVFAHALRLDTEHRSRTGYPMSIRQLKRTLRIGHARAKALRTQLDANPSRTAPTPHPRSAPAPGEHSRDCSWGHSQMPCDQGR</sequence>
<feature type="region of interest" description="Disordered" evidence="1">
    <location>
        <begin position="265"/>
        <end position="306"/>
    </location>
</feature>
<evidence type="ECO:0000256" key="2">
    <source>
        <dbReference type="SAM" id="Phobius"/>
    </source>
</evidence>
<keyword evidence="2" id="KW-0812">Transmembrane</keyword>
<dbReference type="EMBL" id="JANFNG010000010">
    <property type="protein sequence ID" value="MCQ4081837.1"/>
    <property type="molecule type" value="Genomic_DNA"/>
</dbReference>
<dbReference type="Proteomes" id="UP001057702">
    <property type="component" value="Unassembled WGS sequence"/>
</dbReference>
<proteinExistence type="predicted"/>
<reference evidence="3" key="1">
    <citation type="submission" date="2022-06" db="EMBL/GenBank/DDBJ databases">
        <title>Draft genome sequence of Streptomyces sp. RB6PN25 isolated from peat swamp forest in Thailand.</title>
        <authorList>
            <person name="Duangmal K."/>
            <person name="Klaysubun C."/>
        </authorList>
    </citation>
    <scope>NUCLEOTIDE SEQUENCE</scope>
    <source>
        <strain evidence="3">RB6PN25</strain>
    </source>
</reference>
<keyword evidence="2" id="KW-0472">Membrane</keyword>